<evidence type="ECO:0000259" key="12">
    <source>
        <dbReference type="PROSITE" id="PS50109"/>
    </source>
</evidence>
<keyword evidence="7 14" id="KW-0418">Kinase</keyword>
<evidence type="ECO:0000256" key="4">
    <source>
        <dbReference type="ARBA" id="ARBA00022553"/>
    </source>
</evidence>
<dbReference type="SMART" id="SM00388">
    <property type="entry name" value="HisKA"/>
    <property type="match status" value="1"/>
</dbReference>
<dbReference type="RefSeq" id="WP_131184390.1">
    <property type="nucleotide sequence ID" value="NZ_QJUO01000013.1"/>
</dbReference>
<evidence type="ECO:0000256" key="8">
    <source>
        <dbReference type="ARBA" id="ARBA00022989"/>
    </source>
</evidence>
<keyword evidence="15" id="KW-1185">Reference proteome</keyword>
<evidence type="ECO:0000256" key="10">
    <source>
        <dbReference type="ARBA" id="ARBA00023136"/>
    </source>
</evidence>
<dbReference type="InterPro" id="IPR004358">
    <property type="entry name" value="Sig_transdc_His_kin-like_C"/>
</dbReference>
<dbReference type="Pfam" id="PF02518">
    <property type="entry name" value="HATPase_c"/>
    <property type="match status" value="1"/>
</dbReference>
<name>A0A4Q9R698_9GAMM</name>
<dbReference type="PRINTS" id="PR00344">
    <property type="entry name" value="BCTRLSENSOR"/>
</dbReference>
<keyword evidence="4" id="KW-0597">Phosphoprotein</keyword>
<dbReference type="InterPro" id="IPR036890">
    <property type="entry name" value="HATPase_C_sf"/>
</dbReference>
<evidence type="ECO:0000313" key="15">
    <source>
        <dbReference type="Proteomes" id="UP000292639"/>
    </source>
</evidence>
<evidence type="ECO:0000256" key="2">
    <source>
        <dbReference type="ARBA" id="ARBA00004370"/>
    </source>
</evidence>
<dbReference type="PANTHER" id="PTHR45436:SF8">
    <property type="entry name" value="HISTIDINE KINASE"/>
    <property type="match status" value="1"/>
</dbReference>
<evidence type="ECO:0000256" key="9">
    <source>
        <dbReference type="ARBA" id="ARBA00023012"/>
    </source>
</evidence>
<feature type="transmembrane region" description="Helical" evidence="11">
    <location>
        <begin position="20"/>
        <end position="43"/>
    </location>
</feature>
<dbReference type="SUPFAM" id="SSF47384">
    <property type="entry name" value="Homodimeric domain of signal transducing histidine kinase"/>
    <property type="match status" value="1"/>
</dbReference>
<dbReference type="PANTHER" id="PTHR45436">
    <property type="entry name" value="SENSOR HISTIDINE KINASE YKOH"/>
    <property type="match status" value="1"/>
</dbReference>
<keyword evidence="9" id="KW-0902">Two-component regulatory system</keyword>
<proteinExistence type="predicted"/>
<keyword evidence="10 11" id="KW-0472">Membrane</keyword>
<dbReference type="InterPro" id="IPR003594">
    <property type="entry name" value="HATPase_dom"/>
</dbReference>
<organism evidence="14 15">
    <name type="scientific">Stutzerimonas kirkiae</name>
    <dbReference type="NCBI Taxonomy" id="2211392"/>
    <lineage>
        <taxon>Bacteria</taxon>
        <taxon>Pseudomonadati</taxon>
        <taxon>Pseudomonadota</taxon>
        <taxon>Gammaproteobacteria</taxon>
        <taxon>Pseudomonadales</taxon>
        <taxon>Pseudomonadaceae</taxon>
        <taxon>Stutzerimonas</taxon>
    </lineage>
</organism>
<sequence length="464" mass="52380">MSWGSTRNLRLLLNTSNFRQAATIAFICLLVALMSMVFSNHLLEIVMRSHVRDMILTDIRSQQLHGRLTEARNVAAALTYRQPFELRKDRHSIVFDSADQPLYGDARLMPRDNCPAPCASNWRHAELRDSRGRTMEILGLVVPLSDGGQYFSAYDLRPMLERTRIIPLLASASLLIILLSIMLISLPFSIRNLSRINRIRDALGRYASGDHSAMVPHDRQGDEFDQLGNEINQGLHRINRLMDEVQNITSHIAHELRTPLTRLQGRLWNVAEMVDGAARDELQRAIQDGERIQNLFRAVMRIAEVETGRCAHQFEPIHARQLLEDIREYYLPLAEERACELVIQTADDCQLYGDRALLFQALANLIDNALKYGPTGKPITLAIHNLHGWSRISVSDQGNGIPHPLNDKAIERFQRLDTSGDTPGNGLGLTLTKAIADLHGGELTLEDNQPGLRAILRIRALQRD</sequence>
<dbReference type="InterPro" id="IPR005467">
    <property type="entry name" value="His_kinase_dom"/>
</dbReference>
<dbReference type="OrthoDB" id="9804645at2"/>
<dbReference type="InterPro" id="IPR003660">
    <property type="entry name" value="HAMP_dom"/>
</dbReference>
<evidence type="ECO:0000259" key="13">
    <source>
        <dbReference type="PROSITE" id="PS50885"/>
    </source>
</evidence>
<keyword evidence="8 11" id="KW-1133">Transmembrane helix</keyword>
<dbReference type="Gene3D" id="3.30.565.10">
    <property type="entry name" value="Histidine kinase-like ATPase, C-terminal domain"/>
    <property type="match status" value="1"/>
</dbReference>
<dbReference type="PROSITE" id="PS50885">
    <property type="entry name" value="HAMP"/>
    <property type="match status" value="1"/>
</dbReference>
<evidence type="ECO:0000256" key="3">
    <source>
        <dbReference type="ARBA" id="ARBA00012438"/>
    </source>
</evidence>
<dbReference type="SMART" id="SM00387">
    <property type="entry name" value="HATPase_c"/>
    <property type="match status" value="1"/>
</dbReference>
<protein>
    <recommendedName>
        <fullName evidence="3">histidine kinase</fullName>
        <ecNumber evidence="3">2.7.13.3</ecNumber>
    </recommendedName>
</protein>
<feature type="transmembrane region" description="Helical" evidence="11">
    <location>
        <begin position="165"/>
        <end position="190"/>
    </location>
</feature>
<evidence type="ECO:0000256" key="5">
    <source>
        <dbReference type="ARBA" id="ARBA00022679"/>
    </source>
</evidence>
<evidence type="ECO:0000313" key="14">
    <source>
        <dbReference type="EMBL" id="TBU95560.1"/>
    </source>
</evidence>
<comment type="catalytic activity">
    <reaction evidence="1">
        <text>ATP + protein L-histidine = ADP + protein N-phospho-L-histidine.</text>
        <dbReference type="EC" id="2.7.13.3"/>
    </reaction>
</comment>
<evidence type="ECO:0000256" key="6">
    <source>
        <dbReference type="ARBA" id="ARBA00022692"/>
    </source>
</evidence>
<evidence type="ECO:0000256" key="1">
    <source>
        <dbReference type="ARBA" id="ARBA00000085"/>
    </source>
</evidence>
<dbReference type="EMBL" id="QJUP01000016">
    <property type="protein sequence ID" value="TBU95560.1"/>
    <property type="molecule type" value="Genomic_DNA"/>
</dbReference>
<comment type="subcellular location">
    <subcellularLocation>
        <location evidence="2">Membrane</location>
    </subcellularLocation>
</comment>
<comment type="caution">
    <text evidence="14">The sequence shown here is derived from an EMBL/GenBank/DDBJ whole genome shotgun (WGS) entry which is preliminary data.</text>
</comment>
<dbReference type="PROSITE" id="PS50109">
    <property type="entry name" value="HIS_KIN"/>
    <property type="match status" value="1"/>
</dbReference>
<dbReference type="GO" id="GO:0005886">
    <property type="term" value="C:plasma membrane"/>
    <property type="evidence" value="ECO:0007669"/>
    <property type="project" value="TreeGrafter"/>
</dbReference>
<dbReference type="EC" id="2.7.13.3" evidence="3"/>
<dbReference type="InterPro" id="IPR036097">
    <property type="entry name" value="HisK_dim/P_sf"/>
</dbReference>
<dbReference type="Pfam" id="PF00512">
    <property type="entry name" value="HisKA"/>
    <property type="match status" value="1"/>
</dbReference>
<feature type="domain" description="HAMP" evidence="13">
    <location>
        <begin position="193"/>
        <end position="243"/>
    </location>
</feature>
<dbReference type="Proteomes" id="UP000292639">
    <property type="component" value="Unassembled WGS sequence"/>
</dbReference>
<dbReference type="InterPro" id="IPR050428">
    <property type="entry name" value="TCS_sensor_his_kinase"/>
</dbReference>
<evidence type="ECO:0000256" key="11">
    <source>
        <dbReference type="SAM" id="Phobius"/>
    </source>
</evidence>
<dbReference type="InterPro" id="IPR003661">
    <property type="entry name" value="HisK_dim/P_dom"/>
</dbReference>
<feature type="domain" description="Histidine kinase" evidence="12">
    <location>
        <begin position="251"/>
        <end position="462"/>
    </location>
</feature>
<keyword evidence="6 11" id="KW-0812">Transmembrane</keyword>
<dbReference type="Gene3D" id="6.10.340.10">
    <property type="match status" value="1"/>
</dbReference>
<keyword evidence="5" id="KW-0808">Transferase</keyword>
<dbReference type="CDD" id="cd00075">
    <property type="entry name" value="HATPase"/>
    <property type="match status" value="1"/>
</dbReference>
<accession>A0A4Q9R698</accession>
<dbReference type="GO" id="GO:0000155">
    <property type="term" value="F:phosphorelay sensor kinase activity"/>
    <property type="evidence" value="ECO:0007669"/>
    <property type="project" value="InterPro"/>
</dbReference>
<gene>
    <name evidence="14" type="ORF">DNJ96_12465</name>
</gene>
<dbReference type="SUPFAM" id="SSF55874">
    <property type="entry name" value="ATPase domain of HSP90 chaperone/DNA topoisomerase II/histidine kinase"/>
    <property type="match status" value="1"/>
</dbReference>
<evidence type="ECO:0000256" key="7">
    <source>
        <dbReference type="ARBA" id="ARBA00022777"/>
    </source>
</evidence>
<dbReference type="CDD" id="cd00082">
    <property type="entry name" value="HisKA"/>
    <property type="match status" value="1"/>
</dbReference>
<dbReference type="Gene3D" id="1.10.287.130">
    <property type="match status" value="1"/>
</dbReference>
<dbReference type="Pfam" id="PF00672">
    <property type="entry name" value="HAMP"/>
    <property type="match status" value="1"/>
</dbReference>
<reference evidence="14 15" key="1">
    <citation type="submission" date="2018-06" db="EMBL/GenBank/DDBJ databases">
        <title>Three novel Pseudomonas species isolated from symptomatic oak.</title>
        <authorList>
            <person name="Bueno-Gonzalez V."/>
            <person name="Brady C."/>
        </authorList>
    </citation>
    <scope>NUCLEOTIDE SEQUENCE [LARGE SCALE GENOMIC DNA]</scope>
    <source>
        <strain evidence="14 15">P17C</strain>
    </source>
</reference>
<dbReference type="AlphaFoldDB" id="A0A4Q9R698"/>